<evidence type="ECO:0000259" key="8">
    <source>
        <dbReference type="Pfam" id="PF00361"/>
    </source>
</evidence>
<evidence type="ECO:0000256" key="2">
    <source>
        <dbReference type="ARBA" id="ARBA00009025"/>
    </source>
</evidence>
<sequence length="516" mass="56226">MPMSPLAILHPSPLDGPYLSLIIFLPIIGAFLLFLIRSDEMSRWLALIILSLTFLVSLPLYSAFQPELPGFQFVENHVWIRQLGLSYLLGVDGISLPLVLLTTFLGPSTVLCSWRYINKRVREFMACLLLTQGILTGVFVALDLVLFYFFWEAMLIPMFLIIAIWGGPRRMYAAIKFVLYTLGGSIFLLLAIVGLYIHGGTFSYPALLGLDLAPRWEFWLFLAFLVGFAVKIPMVPLHTWLPAAHVEAPTAGSVILASVLLKMGTYGLLRFNLTLTPAASVSLAPVLIVLSVAAILYGGLLSLAQQDIKKLIAYSSVAHMGFVTLGIGVLNMQGFQGAMLQMLNHGLTTGGLFLLVGMLYERTHSRELADNAGLARLMPGFVFFLGLFSLSSLAFPGTASFVGEFLCLSGAFSHSLRLGAWVIPGALLAAAYMFRMFIKLTWGRGGDPALARDIGLRELASLLPLAILVIVFGLYPAPLLKIMNPALESISARLHGQTVMDLSAFIGQALPPGFLN</sequence>
<dbReference type="InterPro" id="IPR003918">
    <property type="entry name" value="NADH_UbQ_OxRdtase"/>
</dbReference>
<feature type="transmembrane region" description="Helical" evidence="7">
    <location>
        <begin position="177"/>
        <end position="198"/>
    </location>
</feature>
<evidence type="ECO:0000256" key="4">
    <source>
        <dbReference type="ARBA" id="ARBA00022989"/>
    </source>
</evidence>
<comment type="similarity">
    <text evidence="2">Belongs to the complex I subunit 4 family.</text>
</comment>
<dbReference type="GO" id="GO:0003954">
    <property type="term" value="F:NADH dehydrogenase activity"/>
    <property type="evidence" value="ECO:0007669"/>
    <property type="project" value="TreeGrafter"/>
</dbReference>
<feature type="transmembrane region" description="Helical" evidence="7">
    <location>
        <begin position="281"/>
        <end position="304"/>
    </location>
</feature>
<evidence type="ECO:0000256" key="7">
    <source>
        <dbReference type="SAM" id="Phobius"/>
    </source>
</evidence>
<dbReference type="AlphaFoldDB" id="A0A915XLG6"/>
<dbReference type="PRINTS" id="PR01437">
    <property type="entry name" value="NUOXDRDTASE4"/>
</dbReference>
<evidence type="ECO:0000256" key="5">
    <source>
        <dbReference type="ARBA" id="ARBA00023136"/>
    </source>
</evidence>
<dbReference type="InterPro" id="IPR001750">
    <property type="entry name" value="ND/Mrp_TM"/>
</dbReference>
<evidence type="ECO:0000313" key="9">
    <source>
        <dbReference type="EMBL" id="BCO10738.1"/>
    </source>
</evidence>
<feature type="transmembrane region" description="Helical" evidence="7">
    <location>
        <begin position="249"/>
        <end position="269"/>
    </location>
</feature>
<dbReference type="GO" id="GO:0015990">
    <property type="term" value="P:electron transport coupled proton transport"/>
    <property type="evidence" value="ECO:0007669"/>
    <property type="project" value="TreeGrafter"/>
</dbReference>
<dbReference type="GO" id="GO:0048039">
    <property type="term" value="F:ubiquinone binding"/>
    <property type="evidence" value="ECO:0007669"/>
    <property type="project" value="TreeGrafter"/>
</dbReference>
<feature type="transmembrane region" description="Helical" evidence="7">
    <location>
        <begin position="18"/>
        <end position="37"/>
    </location>
</feature>
<keyword evidence="4 7" id="KW-1133">Transmembrane helix</keyword>
<evidence type="ECO:0000313" key="10">
    <source>
        <dbReference type="Proteomes" id="UP001063350"/>
    </source>
</evidence>
<dbReference type="EMBL" id="AP024233">
    <property type="protein sequence ID" value="BCO10738.1"/>
    <property type="molecule type" value="Genomic_DNA"/>
</dbReference>
<protein>
    <submittedName>
        <fullName evidence="9">NADH:ubiquinone oxidoreductase subunit M</fullName>
    </submittedName>
</protein>
<proteinExistence type="inferred from homology"/>
<dbReference type="PANTHER" id="PTHR43507:SF1">
    <property type="entry name" value="NADH-UBIQUINONE OXIDOREDUCTASE CHAIN 4"/>
    <property type="match status" value="1"/>
</dbReference>
<keyword evidence="3 6" id="KW-0812">Transmembrane</keyword>
<evidence type="ECO:0000256" key="6">
    <source>
        <dbReference type="RuleBase" id="RU000320"/>
    </source>
</evidence>
<feature type="transmembrane region" description="Helical" evidence="7">
    <location>
        <begin position="418"/>
        <end position="438"/>
    </location>
</feature>
<dbReference type="GO" id="GO:0016020">
    <property type="term" value="C:membrane"/>
    <property type="evidence" value="ECO:0007669"/>
    <property type="project" value="UniProtKB-SubCell"/>
</dbReference>
<dbReference type="InterPro" id="IPR010227">
    <property type="entry name" value="NADH_Q_OxRdtase_chainM/4"/>
</dbReference>
<feature type="transmembrane region" description="Helical" evidence="7">
    <location>
        <begin position="311"/>
        <end position="330"/>
    </location>
</feature>
<dbReference type="GO" id="GO:0012505">
    <property type="term" value="C:endomembrane system"/>
    <property type="evidence" value="ECO:0007669"/>
    <property type="project" value="UniProtKB-SubCell"/>
</dbReference>
<feature type="transmembrane region" description="Helical" evidence="7">
    <location>
        <begin position="342"/>
        <end position="360"/>
    </location>
</feature>
<feature type="transmembrane region" description="Helical" evidence="7">
    <location>
        <begin position="381"/>
        <end position="406"/>
    </location>
</feature>
<organism evidence="9 10">
    <name type="scientific">Desulfolithobacter dissulfuricans</name>
    <dbReference type="NCBI Taxonomy" id="2795293"/>
    <lineage>
        <taxon>Bacteria</taxon>
        <taxon>Pseudomonadati</taxon>
        <taxon>Thermodesulfobacteriota</taxon>
        <taxon>Desulfobulbia</taxon>
        <taxon>Desulfobulbales</taxon>
        <taxon>Desulfobulbaceae</taxon>
        <taxon>Desulfolithobacter</taxon>
    </lineage>
</organism>
<comment type="subcellular location">
    <subcellularLocation>
        <location evidence="1">Endomembrane system</location>
        <topology evidence="1">Multi-pass membrane protein</topology>
    </subcellularLocation>
    <subcellularLocation>
        <location evidence="6">Membrane</location>
        <topology evidence="6">Multi-pass membrane protein</topology>
    </subcellularLocation>
</comment>
<accession>A0A915XLG6</accession>
<dbReference type="Pfam" id="PF00361">
    <property type="entry name" value="Proton_antipo_M"/>
    <property type="match status" value="1"/>
</dbReference>
<dbReference type="PANTHER" id="PTHR43507">
    <property type="entry name" value="NADH-UBIQUINONE OXIDOREDUCTASE CHAIN 4"/>
    <property type="match status" value="1"/>
</dbReference>
<dbReference type="Proteomes" id="UP001063350">
    <property type="component" value="Chromosome"/>
</dbReference>
<gene>
    <name evidence="9" type="ORF">GF1_31140</name>
</gene>
<feature type="transmembrane region" description="Helical" evidence="7">
    <location>
        <begin position="148"/>
        <end position="165"/>
    </location>
</feature>
<dbReference type="GO" id="GO:0042773">
    <property type="term" value="P:ATP synthesis coupled electron transport"/>
    <property type="evidence" value="ECO:0007669"/>
    <property type="project" value="InterPro"/>
</dbReference>
<dbReference type="GO" id="GO:0008137">
    <property type="term" value="F:NADH dehydrogenase (ubiquinone) activity"/>
    <property type="evidence" value="ECO:0007669"/>
    <property type="project" value="InterPro"/>
</dbReference>
<dbReference type="NCBIfam" id="TIGR01972">
    <property type="entry name" value="NDH_I_M"/>
    <property type="match status" value="1"/>
</dbReference>
<feature type="transmembrane region" description="Helical" evidence="7">
    <location>
        <begin position="218"/>
        <end position="237"/>
    </location>
</feature>
<evidence type="ECO:0000256" key="3">
    <source>
        <dbReference type="ARBA" id="ARBA00022692"/>
    </source>
</evidence>
<reference evidence="9" key="1">
    <citation type="submission" date="2020-12" db="EMBL/GenBank/DDBJ databases">
        <title>Desulfobium dissulfuricans gen. nov., sp. nov., a novel mesophilic, sulfate-reducing bacterium isolated from a deep-sea hydrothermal vent.</title>
        <authorList>
            <person name="Hashimoto Y."/>
            <person name="Tame A."/>
            <person name="Sawayama S."/>
            <person name="Miyazaki J."/>
            <person name="Takai K."/>
            <person name="Nakagawa S."/>
        </authorList>
    </citation>
    <scope>NUCLEOTIDE SEQUENCE</scope>
    <source>
        <strain evidence="9">GF1</strain>
    </source>
</reference>
<keyword evidence="10" id="KW-1185">Reference proteome</keyword>
<dbReference type="KEGG" id="ddu:GF1_31140"/>
<evidence type="ECO:0000256" key="1">
    <source>
        <dbReference type="ARBA" id="ARBA00004127"/>
    </source>
</evidence>
<feature type="transmembrane region" description="Helical" evidence="7">
    <location>
        <begin position="459"/>
        <end position="477"/>
    </location>
</feature>
<feature type="domain" description="NADH:quinone oxidoreductase/Mrp antiporter transmembrane" evidence="8">
    <location>
        <begin position="141"/>
        <end position="420"/>
    </location>
</feature>
<feature type="transmembrane region" description="Helical" evidence="7">
    <location>
        <begin position="124"/>
        <end position="142"/>
    </location>
</feature>
<keyword evidence="5 7" id="KW-0472">Membrane</keyword>
<feature type="transmembrane region" description="Helical" evidence="7">
    <location>
        <begin position="84"/>
        <end position="112"/>
    </location>
</feature>
<name>A0A915XLG6_9BACT</name>
<feature type="transmembrane region" description="Helical" evidence="7">
    <location>
        <begin position="44"/>
        <end position="64"/>
    </location>
</feature>